<dbReference type="InterPro" id="IPR043128">
    <property type="entry name" value="Rev_trsase/Diguanyl_cyclase"/>
</dbReference>
<evidence type="ECO:0000313" key="6">
    <source>
        <dbReference type="Proteomes" id="UP000631421"/>
    </source>
</evidence>
<gene>
    <name evidence="5" type="ORF">H6F44_00315</name>
</gene>
<feature type="coiled-coil region" evidence="2">
    <location>
        <begin position="146"/>
        <end position="173"/>
    </location>
</feature>
<keyword evidence="1" id="KW-0597">Phosphoprotein</keyword>
<keyword evidence="6" id="KW-1185">Reference proteome</keyword>
<evidence type="ECO:0000259" key="3">
    <source>
        <dbReference type="PROSITE" id="PS50110"/>
    </source>
</evidence>
<dbReference type="CDD" id="cd01949">
    <property type="entry name" value="GGDEF"/>
    <property type="match status" value="1"/>
</dbReference>
<dbReference type="NCBIfam" id="TIGR00254">
    <property type="entry name" value="GGDEF"/>
    <property type="match status" value="1"/>
</dbReference>
<dbReference type="Pfam" id="PF00072">
    <property type="entry name" value="Response_reg"/>
    <property type="match status" value="1"/>
</dbReference>
<dbReference type="InterPro" id="IPR029787">
    <property type="entry name" value="Nucleotide_cyclase"/>
</dbReference>
<feature type="domain" description="Response regulatory" evidence="3">
    <location>
        <begin position="28"/>
        <end position="144"/>
    </location>
</feature>
<evidence type="ECO:0000313" key="5">
    <source>
        <dbReference type="EMBL" id="MBD2148578.1"/>
    </source>
</evidence>
<dbReference type="PANTHER" id="PTHR45138:SF9">
    <property type="entry name" value="DIGUANYLATE CYCLASE DGCM-RELATED"/>
    <property type="match status" value="1"/>
</dbReference>
<dbReference type="Proteomes" id="UP000631421">
    <property type="component" value="Unassembled WGS sequence"/>
</dbReference>
<dbReference type="Gene3D" id="3.30.70.270">
    <property type="match status" value="1"/>
</dbReference>
<proteinExistence type="predicted"/>
<evidence type="ECO:0000259" key="4">
    <source>
        <dbReference type="PROSITE" id="PS50887"/>
    </source>
</evidence>
<dbReference type="GO" id="GO:1902201">
    <property type="term" value="P:negative regulation of bacterial-type flagellum-dependent cell motility"/>
    <property type="evidence" value="ECO:0007669"/>
    <property type="project" value="TreeGrafter"/>
</dbReference>
<dbReference type="PANTHER" id="PTHR45138">
    <property type="entry name" value="REGULATORY COMPONENTS OF SENSORY TRANSDUCTION SYSTEM"/>
    <property type="match status" value="1"/>
</dbReference>
<organism evidence="5 6">
    <name type="scientific">Pseudanabaena cinerea FACHB-1277</name>
    <dbReference type="NCBI Taxonomy" id="2949581"/>
    <lineage>
        <taxon>Bacteria</taxon>
        <taxon>Bacillati</taxon>
        <taxon>Cyanobacteriota</taxon>
        <taxon>Cyanophyceae</taxon>
        <taxon>Pseudanabaenales</taxon>
        <taxon>Pseudanabaenaceae</taxon>
        <taxon>Pseudanabaena</taxon>
        <taxon>Pseudanabaena cinerea</taxon>
    </lineage>
</organism>
<dbReference type="Gene3D" id="3.40.50.2300">
    <property type="match status" value="1"/>
</dbReference>
<dbReference type="SMART" id="SM00267">
    <property type="entry name" value="GGDEF"/>
    <property type="match status" value="1"/>
</dbReference>
<protein>
    <submittedName>
        <fullName evidence="5">PleD family two-component system response regulator</fullName>
    </submittedName>
</protein>
<dbReference type="FunFam" id="3.30.70.270:FF:000001">
    <property type="entry name" value="Diguanylate cyclase domain protein"/>
    <property type="match status" value="1"/>
</dbReference>
<dbReference type="EMBL" id="JACJPY010000001">
    <property type="protein sequence ID" value="MBD2148578.1"/>
    <property type="molecule type" value="Genomic_DNA"/>
</dbReference>
<dbReference type="SUPFAM" id="SSF52172">
    <property type="entry name" value="CheY-like"/>
    <property type="match status" value="1"/>
</dbReference>
<comment type="caution">
    <text evidence="5">The sequence shown here is derived from an EMBL/GenBank/DDBJ whole genome shotgun (WGS) entry which is preliminary data.</text>
</comment>
<reference evidence="5" key="1">
    <citation type="journal article" date="2015" name="ISME J.">
        <title>Draft Genome Sequence of Streptomyces incarnatus NRRL8089, which Produces the Nucleoside Antibiotic Sinefungin.</title>
        <authorList>
            <person name="Oshima K."/>
            <person name="Hattori M."/>
            <person name="Shimizu H."/>
            <person name="Fukuda K."/>
            <person name="Nemoto M."/>
            <person name="Inagaki K."/>
            <person name="Tamura T."/>
        </authorList>
    </citation>
    <scope>NUCLEOTIDE SEQUENCE</scope>
    <source>
        <strain evidence="5">FACHB-1277</strain>
    </source>
</reference>
<dbReference type="RefSeq" id="WP_190348921.1">
    <property type="nucleotide sequence ID" value="NZ_JACJPY010000001.1"/>
</dbReference>
<name>A0A926Z4I0_9CYAN</name>
<dbReference type="InterPro" id="IPR001789">
    <property type="entry name" value="Sig_transdc_resp-reg_receiver"/>
</dbReference>
<evidence type="ECO:0000256" key="1">
    <source>
        <dbReference type="PROSITE-ProRule" id="PRU00169"/>
    </source>
</evidence>
<accession>A0A926Z4I0</accession>
<dbReference type="SUPFAM" id="SSF55073">
    <property type="entry name" value="Nucleotide cyclase"/>
    <property type="match status" value="1"/>
</dbReference>
<keyword evidence="2" id="KW-0175">Coiled coil</keyword>
<dbReference type="PROSITE" id="PS50110">
    <property type="entry name" value="RESPONSE_REGULATORY"/>
    <property type="match status" value="1"/>
</dbReference>
<dbReference type="InterPro" id="IPR011006">
    <property type="entry name" value="CheY-like_superfamily"/>
</dbReference>
<dbReference type="SMART" id="SM00448">
    <property type="entry name" value="REC"/>
    <property type="match status" value="1"/>
</dbReference>
<feature type="domain" description="GGDEF" evidence="4">
    <location>
        <begin position="201"/>
        <end position="338"/>
    </location>
</feature>
<dbReference type="GO" id="GO:0052621">
    <property type="term" value="F:diguanylate cyclase activity"/>
    <property type="evidence" value="ECO:0007669"/>
    <property type="project" value="TreeGrafter"/>
</dbReference>
<dbReference type="PROSITE" id="PS50887">
    <property type="entry name" value="GGDEF"/>
    <property type="match status" value="1"/>
</dbReference>
<evidence type="ECO:0000256" key="2">
    <source>
        <dbReference type="SAM" id="Coils"/>
    </source>
</evidence>
<dbReference type="InterPro" id="IPR000160">
    <property type="entry name" value="GGDEF_dom"/>
</dbReference>
<reference evidence="5" key="2">
    <citation type="submission" date="2020-08" db="EMBL/GenBank/DDBJ databases">
        <authorList>
            <person name="Chen M."/>
            <person name="Teng W."/>
            <person name="Zhao L."/>
            <person name="Hu C."/>
            <person name="Zhou Y."/>
            <person name="Han B."/>
            <person name="Song L."/>
            <person name="Shu W."/>
        </authorList>
    </citation>
    <scope>NUCLEOTIDE SEQUENCE</scope>
    <source>
        <strain evidence="5">FACHB-1277</strain>
    </source>
</reference>
<dbReference type="GO" id="GO:0000160">
    <property type="term" value="P:phosphorelay signal transduction system"/>
    <property type="evidence" value="ECO:0007669"/>
    <property type="project" value="InterPro"/>
</dbReference>
<dbReference type="GO" id="GO:0043709">
    <property type="term" value="P:cell adhesion involved in single-species biofilm formation"/>
    <property type="evidence" value="ECO:0007669"/>
    <property type="project" value="TreeGrafter"/>
</dbReference>
<dbReference type="Pfam" id="PF00990">
    <property type="entry name" value="GGDEF"/>
    <property type="match status" value="1"/>
</dbReference>
<dbReference type="InterPro" id="IPR050469">
    <property type="entry name" value="Diguanylate_Cyclase"/>
</dbReference>
<dbReference type="GO" id="GO:0005886">
    <property type="term" value="C:plasma membrane"/>
    <property type="evidence" value="ECO:0007669"/>
    <property type="project" value="TreeGrafter"/>
</dbReference>
<dbReference type="AlphaFoldDB" id="A0A926Z4I0"/>
<sequence length="343" mass="38752">MNDDIRDREQLTPAKTPEIPKEAAQSPLVLVVDDDMFMRKILVRYLERDNYRVVEAADGMEALEVYSKNLPDMILLDAMMPIMDGFECCERLHQLPHGDHIPILIITALDDRESVDHAYDVGASDYVTKPIHWAVLRQRVRRLLEQANLRQQLEAANRQLEVLVQELHRLVSIDGLTQVSSRRCFDEYIEQECRRSLREQQPISLILCDIDFFKNYNDNYGHQAGDECLKQVAQTISQATNRSADMVARYGGEEFAIVLPNTDTKGSINVAIRVNQLVQSLALPHAYSAVAPNITISCGVATILPTETIQATDLIKAADLALYNAKANGRNCVKFNEQTQVET</sequence>
<feature type="modified residue" description="4-aspartylphosphate" evidence="1">
    <location>
        <position position="77"/>
    </location>
</feature>